<evidence type="ECO:0000256" key="11">
    <source>
        <dbReference type="RuleBase" id="RU079119"/>
    </source>
</evidence>
<dbReference type="PROSITE" id="PS50216">
    <property type="entry name" value="DHHC"/>
    <property type="match status" value="1"/>
</dbReference>
<evidence type="ECO:0000313" key="14">
    <source>
        <dbReference type="EMBL" id="TQW00665.1"/>
    </source>
</evidence>
<feature type="transmembrane region" description="Helical" evidence="11">
    <location>
        <begin position="504"/>
        <end position="526"/>
    </location>
</feature>
<dbReference type="AlphaFoldDB" id="A0A545WD20"/>
<evidence type="ECO:0000256" key="5">
    <source>
        <dbReference type="ARBA" id="ARBA00023136"/>
    </source>
</evidence>
<comment type="subcellular location">
    <subcellularLocation>
        <location evidence="1">Endomembrane system</location>
        <topology evidence="1">Multi-pass membrane protein</topology>
    </subcellularLocation>
</comment>
<dbReference type="PANTHER" id="PTHR22883">
    <property type="entry name" value="ZINC FINGER DHHC DOMAIN CONTAINING PROTEIN"/>
    <property type="match status" value="1"/>
</dbReference>
<evidence type="ECO:0000256" key="9">
    <source>
        <dbReference type="ARBA" id="ARBA00023463"/>
    </source>
</evidence>
<keyword evidence="7" id="KW-0449">Lipoprotein</keyword>
<dbReference type="InterPro" id="IPR039859">
    <property type="entry name" value="PFA4/ZDH16/20/ERF2-like"/>
</dbReference>
<evidence type="ECO:0000256" key="6">
    <source>
        <dbReference type="ARBA" id="ARBA00023139"/>
    </source>
</evidence>
<evidence type="ECO:0000256" key="8">
    <source>
        <dbReference type="ARBA" id="ARBA00023315"/>
    </source>
</evidence>
<evidence type="ECO:0000256" key="2">
    <source>
        <dbReference type="ARBA" id="ARBA00022679"/>
    </source>
</evidence>
<reference evidence="14 15" key="1">
    <citation type="journal article" date="2019" name="Appl. Microbiol. Biotechnol.">
        <title>Genome sequence of Isaria javanica and comparative genome analysis insights into family S53 peptidase evolution in fungal entomopathogens.</title>
        <authorList>
            <person name="Lin R."/>
            <person name="Zhang X."/>
            <person name="Xin B."/>
            <person name="Zou M."/>
            <person name="Gao Y."/>
            <person name="Qin F."/>
            <person name="Hu Q."/>
            <person name="Xie B."/>
            <person name="Cheng X."/>
        </authorList>
    </citation>
    <scope>NUCLEOTIDE SEQUENCE [LARGE SCALE GENOMIC DNA]</scope>
    <source>
        <strain evidence="14 15">IJ1G</strain>
    </source>
</reference>
<evidence type="ECO:0000256" key="10">
    <source>
        <dbReference type="ARBA" id="ARBA00048048"/>
    </source>
</evidence>
<feature type="transmembrane region" description="Helical" evidence="11">
    <location>
        <begin position="459"/>
        <end position="484"/>
    </location>
</feature>
<feature type="domain" description="Palmitoyltransferase DHHC" evidence="13">
    <location>
        <begin position="415"/>
        <end position="540"/>
    </location>
</feature>
<dbReference type="GO" id="GO:0006612">
    <property type="term" value="P:protein targeting to membrane"/>
    <property type="evidence" value="ECO:0007669"/>
    <property type="project" value="TreeGrafter"/>
</dbReference>
<dbReference type="InterPro" id="IPR001594">
    <property type="entry name" value="Palmitoyltrfase_DHHC"/>
</dbReference>
<feature type="compositionally biased region" description="Low complexity" evidence="12">
    <location>
        <begin position="116"/>
        <end position="134"/>
    </location>
</feature>
<dbReference type="Proteomes" id="UP000315783">
    <property type="component" value="Unassembled WGS sequence"/>
</dbReference>
<comment type="caution">
    <text evidence="14">The sequence shown here is derived from an EMBL/GenBank/DDBJ whole genome shotgun (WGS) entry which is preliminary data.</text>
</comment>
<feature type="compositionally biased region" description="Polar residues" evidence="12">
    <location>
        <begin position="72"/>
        <end position="115"/>
    </location>
</feature>
<proteinExistence type="inferred from homology"/>
<evidence type="ECO:0000256" key="1">
    <source>
        <dbReference type="ARBA" id="ARBA00004127"/>
    </source>
</evidence>
<dbReference type="Pfam" id="PF01529">
    <property type="entry name" value="DHHC"/>
    <property type="match status" value="1"/>
</dbReference>
<dbReference type="GO" id="GO:0005783">
    <property type="term" value="C:endoplasmic reticulum"/>
    <property type="evidence" value="ECO:0007669"/>
    <property type="project" value="TreeGrafter"/>
</dbReference>
<keyword evidence="8 11" id="KW-0012">Acyltransferase</keyword>
<evidence type="ECO:0000256" key="4">
    <source>
        <dbReference type="ARBA" id="ARBA00022989"/>
    </source>
</evidence>
<dbReference type="GO" id="GO:0005794">
    <property type="term" value="C:Golgi apparatus"/>
    <property type="evidence" value="ECO:0007669"/>
    <property type="project" value="TreeGrafter"/>
</dbReference>
<evidence type="ECO:0000256" key="3">
    <source>
        <dbReference type="ARBA" id="ARBA00022692"/>
    </source>
</evidence>
<comment type="domain">
    <text evidence="11">The DHHC domain is required for palmitoyltransferase activity.</text>
</comment>
<evidence type="ECO:0000259" key="13">
    <source>
        <dbReference type="Pfam" id="PF01529"/>
    </source>
</evidence>
<name>A0A545WD20_9HYPO</name>
<keyword evidence="2 11" id="KW-0808">Transferase</keyword>
<evidence type="ECO:0000256" key="12">
    <source>
        <dbReference type="SAM" id="MobiDB-lite"/>
    </source>
</evidence>
<feature type="compositionally biased region" description="Polar residues" evidence="12">
    <location>
        <begin position="23"/>
        <end position="40"/>
    </location>
</feature>
<keyword evidence="6" id="KW-0564">Palmitate</keyword>
<evidence type="ECO:0000256" key="7">
    <source>
        <dbReference type="ARBA" id="ARBA00023288"/>
    </source>
</evidence>
<dbReference type="STRING" id="43265.A0A545WD20"/>
<feature type="transmembrane region" description="Helical" evidence="11">
    <location>
        <begin position="316"/>
        <end position="338"/>
    </location>
</feature>
<comment type="similarity">
    <text evidence="9">Belongs to the DHHC palmitoyltransferase family. ERF2/ZDHHC9 subfamily.</text>
</comment>
<dbReference type="OrthoDB" id="9909019at2759"/>
<accession>A0A545WD20</accession>
<sequence>MAARRPSDRPPSPLDESGFPATQLGSTQHARPASIVSSRMTDVGSEDGQSSPEETKDGAAKPGTAGALRNKYPTTARQQKLFNKTKPTAPSPATNRSHVPSLTSNAFFRPMSSQKLQAQRAAAARPAATLQPPAEFENLDDGMTDAGGSTIGNSTAHRETPLGNRPHSHGTEMADQETLDRLTANASPTAGHVPTDSLTESTRPLKQRRNSTRDQPTSPVAEKSTRSFRSSFRLGRRSDASAGRPRGTNGAEKLYSNASSPRLRPVDSQGRPATGATTKPGHDHGKLGWVYQYFEGNIVFCLGGRWQNTRHRPMNIATGIFILVPCVLFFVSEASWLWHNISPALPIIGAYLSFICFSSFLHASVSDPGILPRNLHQFPPLGDNDDPLQLGPPTNDWTLVKSAEPSAAAMEVPVKHCRTCNIWRPPRAHHCRLCDNCIETHDHHCVWLNNCVGKRNYKYFFTFISSGTLLSLFLIGTSLTQILIFRNDENISFGQAIDHFRAPFALVVISALAFCYPFALLVYHLFWIARGETTREYVNSHKFDKKERYRPFSQGNLFKNFIAVLCRPRGPSYYTFKGNYKHGDQRLGVRRDLRSRQDSQGMELGAVQGSVQGFQGPVALRGESRQ</sequence>
<feature type="transmembrane region" description="Helical" evidence="11">
    <location>
        <begin position="344"/>
        <end position="365"/>
    </location>
</feature>
<comment type="catalytic activity">
    <reaction evidence="10 11">
        <text>L-cysteinyl-[protein] + hexadecanoyl-CoA = S-hexadecanoyl-L-cysteinyl-[protein] + CoA</text>
        <dbReference type="Rhea" id="RHEA:36683"/>
        <dbReference type="Rhea" id="RHEA-COMP:10131"/>
        <dbReference type="Rhea" id="RHEA-COMP:11032"/>
        <dbReference type="ChEBI" id="CHEBI:29950"/>
        <dbReference type="ChEBI" id="CHEBI:57287"/>
        <dbReference type="ChEBI" id="CHEBI:57379"/>
        <dbReference type="ChEBI" id="CHEBI:74151"/>
        <dbReference type="EC" id="2.3.1.225"/>
    </reaction>
</comment>
<dbReference type="EMBL" id="SPUK01000001">
    <property type="protein sequence ID" value="TQW00665.1"/>
    <property type="molecule type" value="Genomic_DNA"/>
</dbReference>
<dbReference type="EC" id="2.3.1.225" evidence="11"/>
<protein>
    <recommendedName>
        <fullName evidence="11">Palmitoyltransferase</fullName>
        <ecNumber evidence="11">2.3.1.225</ecNumber>
    </recommendedName>
</protein>
<keyword evidence="5 11" id="KW-0472">Membrane</keyword>
<dbReference type="GO" id="GO:0019706">
    <property type="term" value="F:protein-cysteine S-palmitoyltransferase activity"/>
    <property type="evidence" value="ECO:0007669"/>
    <property type="project" value="UniProtKB-EC"/>
</dbReference>
<dbReference type="PANTHER" id="PTHR22883:SF43">
    <property type="entry name" value="PALMITOYLTRANSFERASE APP"/>
    <property type="match status" value="1"/>
</dbReference>
<keyword evidence="15" id="KW-1185">Reference proteome</keyword>
<evidence type="ECO:0000313" key="15">
    <source>
        <dbReference type="Proteomes" id="UP000315783"/>
    </source>
</evidence>
<organism evidence="14 15">
    <name type="scientific">Cordyceps javanica</name>
    <dbReference type="NCBI Taxonomy" id="43265"/>
    <lineage>
        <taxon>Eukaryota</taxon>
        <taxon>Fungi</taxon>
        <taxon>Dikarya</taxon>
        <taxon>Ascomycota</taxon>
        <taxon>Pezizomycotina</taxon>
        <taxon>Sordariomycetes</taxon>
        <taxon>Hypocreomycetidae</taxon>
        <taxon>Hypocreales</taxon>
        <taxon>Cordycipitaceae</taxon>
        <taxon>Cordyceps</taxon>
    </lineage>
</organism>
<gene>
    <name evidence="14" type="ORF">IF1G_00596</name>
</gene>
<keyword evidence="4 11" id="KW-1133">Transmembrane helix</keyword>
<feature type="region of interest" description="Disordered" evidence="12">
    <location>
        <begin position="1"/>
        <end position="281"/>
    </location>
</feature>
<keyword evidence="3 11" id="KW-0812">Transmembrane</keyword>